<dbReference type="SUPFAM" id="SSF56059">
    <property type="entry name" value="Glutathione synthetase ATP-binding domain-like"/>
    <property type="match status" value="1"/>
</dbReference>
<dbReference type="Pfam" id="PF13549">
    <property type="entry name" value="ATP-grasp_5"/>
    <property type="match status" value="1"/>
</dbReference>
<dbReference type="GO" id="GO:0006099">
    <property type="term" value="P:tricarboxylic acid cycle"/>
    <property type="evidence" value="ECO:0007669"/>
    <property type="project" value="UniProtKB-KW"/>
</dbReference>
<dbReference type="Proteomes" id="UP000539372">
    <property type="component" value="Unassembled WGS sequence"/>
</dbReference>
<organism evidence="4 5">
    <name type="scientific">Pacificispira spongiicola</name>
    <dbReference type="NCBI Taxonomy" id="2729598"/>
    <lineage>
        <taxon>Bacteria</taxon>
        <taxon>Pseudomonadati</taxon>
        <taxon>Pseudomonadota</taxon>
        <taxon>Alphaproteobacteria</taxon>
        <taxon>Rhodospirillales</taxon>
        <taxon>Rhodospirillaceae</taxon>
        <taxon>Pacificispira</taxon>
    </lineage>
</organism>
<dbReference type="PROSITE" id="PS50975">
    <property type="entry name" value="ATP_GRASP"/>
    <property type="match status" value="1"/>
</dbReference>
<evidence type="ECO:0000259" key="3">
    <source>
        <dbReference type="PROSITE" id="PS50975"/>
    </source>
</evidence>
<keyword evidence="2" id="KW-0547">Nucleotide-binding</keyword>
<dbReference type="SUPFAM" id="SSF52210">
    <property type="entry name" value="Succinyl-CoA synthetase domains"/>
    <property type="match status" value="2"/>
</dbReference>
<evidence type="ECO:0000256" key="2">
    <source>
        <dbReference type="PROSITE-ProRule" id="PRU00409"/>
    </source>
</evidence>
<dbReference type="PANTHER" id="PTHR42793">
    <property type="entry name" value="COA BINDING DOMAIN CONTAINING PROTEIN"/>
    <property type="match status" value="1"/>
</dbReference>
<dbReference type="GO" id="GO:0046872">
    <property type="term" value="F:metal ion binding"/>
    <property type="evidence" value="ECO:0007669"/>
    <property type="project" value="InterPro"/>
</dbReference>
<sequence length="683" mass="71339">MAGEGLDRLLRPRSIAVIGGREAEKCVVECKQVGFAGNIYPISKSRDQMAGVPCLKDVADLPEAPDAVFIAIPNEAAIDAVQRLSDMGAGGAVIYASGFAETGPDGAERQERLLKAAGDMGVLGPNCYGIVNYLDGVALWPDDHGGHRVDRGVAIVSQSGNVAFNLSMQTRGLPLAQLAALGNQAKDGVPEVMHSLLRDDRITAIGLFIETVGDIPGFCEAAAAAAKKGVPVVVLKNGRSEAAARVALSHTSSMTGSSAAFDALCRKLAVIQAETLPQFLEFLKFLHVNPGLPGDRIASMSCSGGEAGLIADMAHDLGIPMPPFSAEREKALFDVLGDKVAIDNPLDYHTYIWGNVDALTACFSEVLRHDIDVAVLVLDTPDREGMTLFGWPEAAQGIVNAVKATGRTTIIASSMQETMPAKVQAKCLEAGIAPMQGFDDALKAIKAAAWYAKARKTVPENPVPLGAGSLPVGDSRVLDEWRSKKLLATFGLGVPDGSLVSSGTEAVAAAEALGFPVVVKACSDTLSHKTEAGGVALNLVDADQVASSVDRMSGLSDRFIVEKMAGGAVCELIVGVTRDPQVGPLLMVGAGGILAELMKDSAVLLLPASRADVDRALDCLAVGKLLRGFRGKKADREAVIDAVMAVAAFTEAHIDRLEELDVNPLIVTGDGAVAADALVRWTE</sequence>
<dbReference type="GO" id="GO:0016874">
    <property type="term" value="F:ligase activity"/>
    <property type="evidence" value="ECO:0007669"/>
    <property type="project" value="UniProtKB-KW"/>
</dbReference>
<keyword evidence="1" id="KW-0816">Tricarboxylic acid cycle</keyword>
<accession>A0A7Y0DYX9</accession>
<proteinExistence type="predicted"/>
<keyword evidence="2" id="KW-0067">ATP-binding</keyword>
<dbReference type="InterPro" id="IPR032875">
    <property type="entry name" value="Succ_CoA_lig_flav_dom"/>
</dbReference>
<comment type="caution">
    <text evidence="4">The sequence shown here is derived from an EMBL/GenBank/DDBJ whole genome shotgun (WGS) entry which is preliminary data.</text>
</comment>
<dbReference type="PANTHER" id="PTHR42793:SF4">
    <property type="entry name" value="BLL6376 PROTEIN"/>
    <property type="match status" value="1"/>
</dbReference>
<dbReference type="AlphaFoldDB" id="A0A7Y0DYX9"/>
<dbReference type="SMART" id="SM00881">
    <property type="entry name" value="CoA_binding"/>
    <property type="match status" value="1"/>
</dbReference>
<evidence type="ECO:0000313" key="4">
    <source>
        <dbReference type="EMBL" id="NMM44174.1"/>
    </source>
</evidence>
<name>A0A7Y0DYX9_9PROT</name>
<dbReference type="GO" id="GO:0005524">
    <property type="term" value="F:ATP binding"/>
    <property type="evidence" value="ECO:0007669"/>
    <property type="project" value="UniProtKB-UniRule"/>
</dbReference>
<dbReference type="InterPro" id="IPR011761">
    <property type="entry name" value="ATP-grasp"/>
</dbReference>
<dbReference type="Gene3D" id="3.30.1490.20">
    <property type="entry name" value="ATP-grasp fold, A domain"/>
    <property type="match status" value="1"/>
</dbReference>
<keyword evidence="5" id="KW-1185">Reference proteome</keyword>
<protein>
    <submittedName>
        <fullName evidence="4">Acetate--CoA ligase family protein</fullName>
    </submittedName>
</protein>
<dbReference type="SUPFAM" id="SSF51735">
    <property type="entry name" value="NAD(P)-binding Rossmann-fold domains"/>
    <property type="match status" value="1"/>
</dbReference>
<feature type="domain" description="ATP-grasp" evidence="3">
    <location>
        <begin position="484"/>
        <end position="563"/>
    </location>
</feature>
<dbReference type="Pfam" id="PF13380">
    <property type="entry name" value="CoA_binding_2"/>
    <property type="match status" value="1"/>
</dbReference>
<dbReference type="Pfam" id="PF13607">
    <property type="entry name" value="Succ_CoA_lig"/>
    <property type="match status" value="1"/>
</dbReference>
<dbReference type="InterPro" id="IPR036291">
    <property type="entry name" value="NAD(P)-bd_dom_sf"/>
</dbReference>
<gene>
    <name evidence="4" type="ORF">HH303_06780</name>
</gene>
<evidence type="ECO:0000256" key="1">
    <source>
        <dbReference type="ARBA" id="ARBA00022532"/>
    </source>
</evidence>
<dbReference type="InterPro" id="IPR013815">
    <property type="entry name" value="ATP_grasp_subdomain_1"/>
</dbReference>
<dbReference type="EMBL" id="JABBNT010000002">
    <property type="protein sequence ID" value="NMM44174.1"/>
    <property type="molecule type" value="Genomic_DNA"/>
</dbReference>
<dbReference type="Gene3D" id="3.40.50.720">
    <property type="entry name" value="NAD(P)-binding Rossmann-like Domain"/>
    <property type="match status" value="1"/>
</dbReference>
<dbReference type="InterPro" id="IPR016102">
    <property type="entry name" value="Succinyl-CoA_synth-like"/>
</dbReference>
<evidence type="ECO:0000313" key="5">
    <source>
        <dbReference type="Proteomes" id="UP000539372"/>
    </source>
</evidence>
<dbReference type="InterPro" id="IPR003781">
    <property type="entry name" value="CoA-bd"/>
</dbReference>
<reference evidence="4 5" key="1">
    <citation type="submission" date="2020-04" db="EMBL/GenBank/DDBJ databases">
        <title>Rhodospirillaceae bacterium KN72 isolated from deep sea.</title>
        <authorList>
            <person name="Zhang D.-C."/>
        </authorList>
    </citation>
    <scope>NUCLEOTIDE SEQUENCE [LARGE SCALE GENOMIC DNA]</scope>
    <source>
        <strain evidence="4 5">KN72</strain>
    </source>
</reference>
<dbReference type="Gene3D" id="3.40.50.261">
    <property type="entry name" value="Succinyl-CoA synthetase domains"/>
    <property type="match status" value="2"/>
</dbReference>
<keyword evidence="4" id="KW-0436">Ligase</keyword>
<dbReference type="Gene3D" id="3.30.470.20">
    <property type="entry name" value="ATP-grasp fold, B domain"/>
    <property type="match status" value="1"/>
</dbReference>